<dbReference type="InterPro" id="IPR026507">
    <property type="entry name" value="PIRC1/2"/>
</dbReference>
<dbReference type="PANTHER" id="PTHR20899">
    <property type="entry name" value="PIERCE HOMOLOG"/>
    <property type="match status" value="1"/>
</dbReference>
<evidence type="ECO:0000313" key="7">
    <source>
        <dbReference type="EMBL" id="KXZ49803.1"/>
    </source>
</evidence>
<dbReference type="AlphaFoldDB" id="A0A150GJ05"/>
<dbReference type="Pfam" id="PF14892">
    <property type="entry name" value="PIRC1_2"/>
    <property type="match status" value="1"/>
</dbReference>
<evidence type="ECO:0000256" key="6">
    <source>
        <dbReference type="ARBA" id="ARBA00038014"/>
    </source>
</evidence>
<evidence type="ECO:0000256" key="3">
    <source>
        <dbReference type="ARBA" id="ARBA00022490"/>
    </source>
</evidence>
<reference evidence="8" key="1">
    <citation type="journal article" date="2016" name="Nat. Commun.">
        <title>The Gonium pectorale genome demonstrates co-option of cell cycle regulation during the evolution of multicellularity.</title>
        <authorList>
            <person name="Hanschen E.R."/>
            <person name="Marriage T.N."/>
            <person name="Ferris P.J."/>
            <person name="Hamaji T."/>
            <person name="Toyoda A."/>
            <person name="Fujiyama A."/>
            <person name="Neme R."/>
            <person name="Noguchi H."/>
            <person name="Minakuchi Y."/>
            <person name="Suzuki M."/>
            <person name="Kawai-Toyooka H."/>
            <person name="Smith D.R."/>
            <person name="Sparks H."/>
            <person name="Anderson J."/>
            <person name="Bakaric R."/>
            <person name="Luria V."/>
            <person name="Karger A."/>
            <person name="Kirschner M.W."/>
            <person name="Durand P.M."/>
            <person name="Michod R.E."/>
            <person name="Nozaki H."/>
            <person name="Olson B.J."/>
        </authorList>
    </citation>
    <scope>NUCLEOTIDE SEQUENCE [LARGE SCALE GENOMIC DNA]</scope>
    <source>
        <strain evidence="8">NIES-2863</strain>
    </source>
</reference>
<dbReference type="Gene3D" id="3.90.550.10">
    <property type="entry name" value="Spore Coat Polysaccharide Biosynthesis Protein SpsA, Chain A"/>
    <property type="match status" value="1"/>
</dbReference>
<name>A0A150GJ05_GONPE</name>
<keyword evidence="5" id="KW-0966">Cell projection</keyword>
<dbReference type="STRING" id="33097.A0A150GJ05"/>
<dbReference type="InterPro" id="IPR029044">
    <property type="entry name" value="Nucleotide-diphossugar_trans"/>
</dbReference>
<evidence type="ECO:0000256" key="2">
    <source>
        <dbReference type="ARBA" id="ARBA00004245"/>
    </source>
</evidence>
<dbReference type="Proteomes" id="UP000075714">
    <property type="component" value="Unassembled WGS sequence"/>
</dbReference>
<evidence type="ECO:0000256" key="4">
    <source>
        <dbReference type="ARBA" id="ARBA00023212"/>
    </source>
</evidence>
<comment type="similarity">
    <text evidence="6">Belongs to the PIERCE1 family.</text>
</comment>
<gene>
    <name evidence="7" type="ORF">GPECTOR_19g254</name>
</gene>
<protein>
    <recommendedName>
        <fullName evidence="9">Nucleotidyl transferase domain-containing protein</fullName>
    </recommendedName>
</protein>
<accession>A0A150GJ05</accession>
<dbReference type="EMBL" id="LSYV01000020">
    <property type="protein sequence ID" value="KXZ49803.1"/>
    <property type="molecule type" value="Genomic_DNA"/>
</dbReference>
<evidence type="ECO:0000256" key="1">
    <source>
        <dbReference type="ARBA" id="ARBA00004138"/>
    </source>
</evidence>
<dbReference type="SUPFAM" id="SSF53448">
    <property type="entry name" value="Nucleotide-diphospho-sugar transferases"/>
    <property type="match status" value="1"/>
</dbReference>
<evidence type="ECO:0000256" key="5">
    <source>
        <dbReference type="ARBA" id="ARBA00023273"/>
    </source>
</evidence>
<dbReference type="PANTHER" id="PTHR20899:SF1">
    <property type="entry name" value="PIERCER OF MICROTUBULE WALL 1 PROTEIN"/>
    <property type="match status" value="1"/>
</dbReference>
<keyword evidence="3" id="KW-0963">Cytoplasm</keyword>
<evidence type="ECO:0008006" key="9">
    <source>
        <dbReference type="Google" id="ProtNLM"/>
    </source>
</evidence>
<dbReference type="OrthoDB" id="546383at2759"/>
<keyword evidence="4" id="KW-0206">Cytoskeleton</keyword>
<proteinExistence type="inferred from homology"/>
<dbReference type="GO" id="GO:0035082">
    <property type="term" value="P:axoneme assembly"/>
    <property type="evidence" value="ECO:0007669"/>
    <property type="project" value="InterPro"/>
</dbReference>
<comment type="caution">
    <text evidence="7">The sequence shown here is derived from an EMBL/GenBank/DDBJ whole genome shotgun (WGS) entry which is preliminary data.</text>
</comment>
<organism evidence="7 8">
    <name type="scientific">Gonium pectorale</name>
    <name type="common">Green alga</name>
    <dbReference type="NCBI Taxonomy" id="33097"/>
    <lineage>
        <taxon>Eukaryota</taxon>
        <taxon>Viridiplantae</taxon>
        <taxon>Chlorophyta</taxon>
        <taxon>core chlorophytes</taxon>
        <taxon>Chlorophyceae</taxon>
        <taxon>CS clade</taxon>
        <taxon>Chlamydomonadales</taxon>
        <taxon>Volvocaceae</taxon>
        <taxon>Gonium</taxon>
    </lineage>
</organism>
<comment type="subcellular location">
    <subcellularLocation>
        <location evidence="1">Cell projection</location>
        <location evidence="1">Cilium</location>
    </subcellularLocation>
    <subcellularLocation>
        <location evidence="2">Cytoplasm</location>
        <location evidence="2">Cytoskeleton</location>
    </subcellularLocation>
</comment>
<dbReference type="GO" id="GO:0005879">
    <property type="term" value="C:axonemal microtubule"/>
    <property type="evidence" value="ECO:0007669"/>
    <property type="project" value="InterPro"/>
</dbReference>
<evidence type="ECO:0000313" key="8">
    <source>
        <dbReference type="Proteomes" id="UP000075714"/>
    </source>
</evidence>
<keyword evidence="8" id="KW-1185">Reference proteome</keyword>
<sequence length="462" mass="47667">MMPSITGAYTNLIGGPDGVPKVLLGVNGQPVLNHWLAAVKQCGRLLPLEEKVFILCNEYNADDVRAWAADARLSAGGFPLDNILTNGAEDSLGLAADVSAFLAAAPPAVAGGSLLVAEADCLCGPGFSVARLVEHAVVRGKDTLMYMAAPQGMALEGQAVVVLEEPATAATTASQRVAGLDAEPSGVADGSALTAVLAPVAVLRPEALGRARAAAEAAPAALQGMGGLLAALQPGNVAHSPFYAMPVDAFFRLSDLYNVTLTSNFYAYYAAEKSGVKGDAAKALEAARRLAALHEARTLAGGSAAAGVRLMAEAEAARAPEPTVDAELRGLFRSFWDGWLRGDRHHDLAAMANRGITGAHVLMGGSGSGVGHASNGATVTGTMPLRFADPTTRRHTAKPQHAVFTTTNNVYGQKPPGSVEMPLTYNPATQHFTKSFPVAAPVSSGLVTAVTKSKVHKSLDDY</sequence>